<dbReference type="Proteomes" id="UP000638313">
    <property type="component" value="Unassembled WGS sequence"/>
</dbReference>
<gene>
    <name evidence="1" type="ORF">GCM10010218_62660</name>
</gene>
<comment type="caution">
    <text evidence="1">The sequence shown here is derived from an EMBL/GenBank/DDBJ whole genome shotgun (WGS) entry which is preliminary data.</text>
</comment>
<dbReference type="EMBL" id="BNBD01000023">
    <property type="protein sequence ID" value="GHF72931.1"/>
    <property type="molecule type" value="Genomic_DNA"/>
</dbReference>
<evidence type="ECO:0000313" key="2">
    <source>
        <dbReference type="Proteomes" id="UP000638313"/>
    </source>
</evidence>
<accession>A0A919B9G4</accession>
<evidence type="ECO:0000313" key="1">
    <source>
        <dbReference type="EMBL" id="GHF72931.1"/>
    </source>
</evidence>
<reference evidence="1" key="2">
    <citation type="submission" date="2020-09" db="EMBL/GenBank/DDBJ databases">
        <authorList>
            <person name="Sun Q."/>
            <person name="Ohkuma M."/>
        </authorList>
    </citation>
    <scope>NUCLEOTIDE SEQUENCE</scope>
    <source>
        <strain evidence="1">JCM 4059</strain>
    </source>
</reference>
<name>A0A919B9G4_9ACTN</name>
<keyword evidence="2" id="KW-1185">Reference proteome</keyword>
<organism evidence="1 2">
    <name type="scientific">Streptomyces mashuensis</name>
    <dbReference type="NCBI Taxonomy" id="33904"/>
    <lineage>
        <taxon>Bacteria</taxon>
        <taxon>Bacillati</taxon>
        <taxon>Actinomycetota</taxon>
        <taxon>Actinomycetes</taxon>
        <taxon>Kitasatosporales</taxon>
        <taxon>Streptomycetaceae</taxon>
        <taxon>Streptomyces</taxon>
    </lineage>
</organism>
<protein>
    <submittedName>
        <fullName evidence="1">Uncharacterized protein</fullName>
    </submittedName>
</protein>
<reference evidence="1" key="1">
    <citation type="journal article" date="2014" name="Int. J. Syst. Evol. Microbiol.">
        <title>Complete genome sequence of Corynebacterium casei LMG S-19264T (=DSM 44701T), isolated from a smear-ripened cheese.</title>
        <authorList>
            <consortium name="US DOE Joint Genome Institute (JGI-PGF)"/>
            <person name="Walter F."/>
            <person name="Albersmeier A."/>
            <person name="Kalinowski J."/>
            <person name="Ruckert C."/>
        </authorList>
    </citation>
    <scope>NUCLEOTIDE SEQUENCE</scope>
    <source>
        <strain evidence="1">JCM 4059</strain>
    </source>
</reference>
<dbReference type="AlphaFoldDB" id="A0A919B9G4"/>
<proteinExistence type="predicted"/>
<sequence>MSVLSRFLRTGTLGVAVPGVHYRDVVGQWGEPEAFASRAPVYCLYGDLELGFTKKGRLWYLQIEPGGTSVSFPAGPGERVREPLPAFPDLVASLAEAGYRITEEPHPYEPEVVWSRVERSGVEFRQDADQGSLSVHLAAMDIHRQDDGPASG</sequence>